<keyword evidence="1" id="KW-0614">Plasmid</keyword>
<proteinExistence type="predicted"/>
<evidence type="ECO:0000313" key="2">
    <source>
        <dbReference type="Proteomes" id="UP000001299"/>
    </source>
</evidence>
<dbReference type="KEGG" id="bpb:bpr_II197"/>
<dbReference type="EMBL" id="CP001812">
    <property type="protein sequence ID" value="ADL36135.1"/>
    <property type="molecule type" value="Genomic_DNA"/>
</dbReference>
<dbReference type="HOGENOM" id="CLU_592750_0_0_9"/>
<accession>E0S403</accession>
<reference evidence="1 2" key="1">
    <citation type="journal article" date="2010" name="PLoS ONE">
        <title>The glycobiome of the rumen bacterium Butyrivibrio proteoclasticus B316(T) highlights adaptation to a polysaccharide-rich environment.</title>
        <authorList>
            <person name="Kelly W.J."/>
            <person name="Leahy S.C."/>
            <person name="Altermann E."/>
            <person name="Yeoman C.J."/>
            <person name="Dunne J.C."/>
            <person name="Kong Z."/>
            <person name="Pacheco D.M."/>
            <person name="Li D."/>
            <person name="Noel S.J."/>
            <person name="Moon C.D."/>
            <person name="Cookson A.L."/>
            <person name="Attwood G.T."/>
        </authorList>
    </citation>
    <scope>NUCLEOTIDE SEQUENCE [LARGE SCALE GENOMIC DNA]</scope>
    <source>
        <strain evidence="2">ATCC 51982 / DSM 14932 / B316</strain>
        <plasmid evidence="2">Plasmid pCY360</plasmid>
    </source>
</reference>
<protein>
    <recommendedName>
        <fullName evidence="3">TIGR02677 family protein</fullName>
    </recommendedName>
</protein>
<dbReference type="AlphaFoldDB" id="E0S403"/>
<dbReference type="RefSeq" id="WP_013282784.1">
    <property type="nucleotide sequence ID" value="NC_014389.1"/>
</dbReference>
<keyword evidence="2" id="KW-1185">Reference proteome</keyword>
<sequence>MAPNVFNRIPPGFFNLLSSGSDYKNNASCLLEIYSQYDMEVSYRISRKQLRDALSSYIFENNLSFSEENSDEKITDVANSIIRKFTDEDCGWLIEETDDSTYEKYIVMTEAGIALAEFLITLEQPEKVEYSSYIYNIYNTLMNPEQWRADPYVNAIKSVYNNSKALSKSLKRLSTFIRKKIEELTREASLETLTNHLLEYCDGEFIREYARLTKQQNIHMYRSYIRAKLNEMINDPEIHELLIYGCAIEENITEDEAETMIIDMVDNTKKFLNEDYDRIMRDIKHKINTHIHIAIGRIRFICNSGKDAQGNVEQVLKMLRVSIDEGDLLDVLPDEMINLYRFDKNEYIDTASLYPFRKSRAIKKPITTDIEVLTEQDKEEAISELKKQAYNQFSKRRMKLYLDEQMKGKSELDSSQLPLSCKKELLANIAAVTYCEENGYEITVEDGYTEANGMVLHRFKIRRKKDGV</sequence>
<gene>
    <name evidence="1" type="ordered locus">bpr_II197</name>
</gene>
<dbReference type="Pfam" id="PF18982">
    <property type="entry name" value="JetA"/>
    <property type="match status" value="1"/>
</dbReference>
<geneLocation type="plasmid" evidence="1 2">
    <name>pCY360</name>
</geneLocation>
<evidence type="ECO:0008006" key="3">
    <source>
        <dbReference type="Google" id="ProtNLM"/>
    </source>
</evidence>
<dbReference type="InterPro" id="IPR043773">
    <property type="entry name" value="JetA"/>
</dbReference>
<organism evidence="1 2">
    <name type="scientific">Butyrivibrio proteoclasticus (strain ATCC 51982 / DSM 14932 / B316)</name>
    <name type="common">Clostridium proteoclasticum</name>
    <dbReference type="NCBI Taxonomy" id="515622"/>
    <lineage>
        <taxon>Bacteria</taxon>
        <taxon>Bacillati</taxon>
        <taxon>Bacillota</taxon>
        <taxon>Clostridia</taxon>
        <taxon>Lachnospirales</taxon>
        <taxon>Lachnospiraceae</taxon>
        <taxon>Butyrivibrio</taxon>
    </lineage>
</organism>
<name>E0S403_BUTPB</name>
<dbReference type="Proteomes" id="UP000001299">
    <property type="component" value="Plasmid pCY360"/>
</dbReference>
<evidence type="ECO:0000313" key="1">
    <source>
        <dbReference type="EMBL" id="ADL36135.1"/>
    </source>
</evidence>